<dbReference type="AlphaFoldDB" id="A0A1Y5RET7"/>
<dbReference type="GO" id="GO:0016020">
    <property type="term" value="C:membrane"/>
    <property type="evidence" value="ECO:0007669"/>
    <property type="project" value="UniProtKB-SubCell"/>
</dbReference>
<name>A0A1Y5RET7_9RHOB</name>
<accession>A0A1Y5RET7</accession>
<dbReference type="Pfam" id="PF02674">
    <property type="entry name" value="Colicin_V"/>
    <property type="match status" value="1"/>
</dbReference>
<dbReference type="RefSeq" id="WP_085852386.1">
    <property type="nucleotide sequence ID" value="NZ_FOPF01000001.1"/>
</dbReference>
<reference evidence="6 7" key="1">
    <citation type="submission" date="2017-03" db="EMBL/GenBank/DDBJ databases">
        <authorList>
            <person name="Afonso C.L."/>
            <person name="Miller P.J."/>
            <person name="Scott M.A."/>
            <person name="Spackman E."/>
            <person name="Goraichik I."/>
            <person name="Dimitrov K.M."/>
            <person name="Suarez D.L."/>
            <person name="Swayne D.E."/>
        </authorList>
    </citation>
    <scope>NUCLEOTIDE SEQUENCE [LARGE SCALE GENOMIC DNA]</scope>
    <source>
        <strain evidence="6 7">CECT 7066</strain>
    </source>
</reference>
<evidence type="ECO:0000256" key="5">
    <source>
        <dbReference type="SAM" id="Phobius"/>
    </source>
</evidence>
<keyword evidence="3 5" id="KW-1133">Transmembrane helix</keyword>
<keyword evidence="2 5" id="KW-0812">Transmembrane</keyword>
<evidence type="ECO:0000256" key="2">
    <source>
        <dbReference type="ARBA" id="ARBA00022692"/>
    </source>
</evidence>
<dbReference type="InterPro" id="IPR003825">
    <property type="entry name" value="Colicin-V_CvpA"/>
</dbReference>
<feature type="transmembrane region" description="Helical" evidence="5">
    <location>
        <begin position="71"/>
        <end position="99"/>
    </location>
</feature>
<dbReference type="PANTHER" id="PTHR36926">
    <property type="entry name" value="COLICIN V PRODUCTION PROTEIN"/>
    <property type="match status" value="1"/>
</dbReference>
<evidence type="ECO:0000256" key="4">
    <source>
        <dbReference type="ARBA" id="ARBA00023136"/>
    </source>
</evidence>
<dbReference type="OrthoDB" id="9806894at2"/>
<evidence type="ECO:0000313" key="7">
    <source>
        <dbReference type="Proteomes" id="UP000193870"/>
    </source>
</evidence>
<dbReference type="STRING" id="315423.SAMN04488020_101354"/>
<dbReference type="GO" id="GO:0009403">
    <property type="term" value="P:toxin biosynthetic process"/>
    <property type="evidence" value="ECO:0007669"/>
    <property type="project" value="InterPro"/>
</dbReference>
<feature type="transmembrane region" description="Helical" evidence="5">
    <location>
        <begin position="31"/>
        <end position="51"/>
    </location>
</feature>
<dbReference type="EMBL" id="FWFV01000001">
    <property type="protein sequence ID" value="SLN15823.1"/>
    <property type="molecule type" value="Genomic_DNA"/>
</dbReference>
<evidence type="ECO:0000256" key="3">
    <source>
        <dbReference type="ARBA" id="ARBA00022989"/>
    </source>
</evidence>
<keyword evidence="4 5" id="KW-0472">Membrane</keyword>
<feature type="transmembrane region" description="Helical" evidence="5">
    <location>
        <begin position="111"/>
        <end position="131"/>
    </location>
</feature>
<sequence>MDGFTIVDGIVALILVVSAILAYSRGFVREGMAIAGWIVAAIAAFAFAAAAQPLVQEIPYINRYLADSCELSIIFAFAAVFAVMLVVVSIFTPLLSGAVQDSALGPIDRGLGFVFGVARGVLLVAVAFVVYDRVAVTDPIPSIENSRTANVFARSEESINETLPQDAPGWVVQRYESLVSVCTA</sequence>
<dbReference type="PANTHER" id="PTHR36926:SF1">
    <property type="entry name" value="COLICIN V PRODUCTION PROTEIN"/>
    <property type="match status" value="1"/>
</dbReference>
<dbReference type="InterPro" id="IPR052719">
    <property type="entry name" value="CvpA-like"/>
</dbReference>
<evidence type="ECO:0000256" key="1">
    <source>
        <dbReference type="ARBA" id="ARBA00004141"/>
    </source>
</evidence>
<gene>
    <name evidence="6" type="ORF">PAM7066_00354</name>
</gene>
<proteinExistence type="predicted"/>
<organism evidence="6 7">
    <name type="scientific">Palleronia marisminoris</name>
    <dbReference type="NCBI Taxonomy" id="315423"/>
    <lineage>
        <taxon>Bacteria</taxon>
        <taxon>Pseudomonadati</taxon>
        <taxon>Pseudomonadota</taxon>
        <taxon>Alphaproteobacteria</taxon>
        <taxon>Rhodobacterales</taxon>
        <taxon>Roseobacteraceae</taxon>
        <taxon>Palleronia</taxon>
    </lineage>
</organism>
<dbReference type="Proteomes" id="UP000193870">
    <property type="component" value="Unassembled WGS sequence"/>
</dbReference>
<evidence type="ECO:0000313" key="6">
    <source>
        <dbReference type="EMBL" id="SLN15823.1"/>
    </source>
</evidence>
<keyword evidence="7" id="KW-1185">Reference proteome</keyword>
<protein>
    <submittedName>
        <fullName evidence="6">Colicin V production protein</fullName>
    </submittedName>
</protein>
<feature type="transmembrane region" description="Helical" evidence="5">
    <location>
        <begin position="6"/>
        <end position="24"/>
    </location>
</feature>
<comment type="subcellular location">
    <subcellularLocation>
        <location evidence="1">Membrane</location>
        <topology evidence="1">Multi-pass membrane protein</topology>
    </subcellularLocation>
</comment>